<evidence type="ECO:0000313" key="2">
    <source>
        <dbReference type="Proteomes" id="UP001623008"/>
    </source>
</evidence>
<gene>
    <name evidence="1" type="ORF">ACJEBJ_27740</name>
</gene>
<evidence type="ECO:0000313" key="1">
    <source>
        <dbReference type="EMBL" id="MFK9007918.1"/>
    </source>
</evidence>
<dbReference type="EMBL" id="JBJHQF010000073">
    <property type="protein sequence ID" value="MFK9007918.1"/>
    <property type="molecule type" value="Genomic_DNA"/>
</dbReference>
<name>A0ABW8R7N4_9PSED</name>
<protein>
    <submittedName>
        <fullName evidence="1">Uncharacterized protein</fullName>
    </submittedName>
</protein>
<keyword evidence="2" id="KW-1185">Reference proteome</keyword>
<reference evidence="1 2" key="1">
    <citation type="submission" date="2024-11" db="EMBL/GenBank/DDBJ databases">
        <authorList>
            <person name="Lucas J.A."/>
        </authorList>
    </citation>
    <scope>NUCLEOTIDE SEQUENCE [LARGE SCALE GENOMIC DNA]</scope>
    <source>
        <strain evidence="1 2">Z 7.15</strain>
    </source>
</reference>
<dbReference type="Proteomes" id="UP001623008">
    <property type="component" value="Unassembled WGS sequence"/>
</dbReference>
<sequence length="50" mass="5503">MENLSCCSCLAHDLNGPLRDFHRGKDPHPGHGLLLEYVGTIPTVFGNEKI</sequence>
<accession>A0ABW8R7N4</accession>
<organism evidence="1 2">
    <name type="scientific">Pseudomonas pergaminensis</name>
    <dbReference type="NCBI Taxonomy" id="2853159"/>
    <lineage>
        <taxon>Bacteria</taxon>
        <taxon>Pseudomonadati</taxon>
        <taxon>Pseudomonadota</taxon>
        <taxon>Gammaproteobacteria</taxon>
        <taxon>Pseudomonadales</taxon>
        <taxon>Pseudomonadaceae</taxon>
        <taxon>Pseudomonas</taxon>
    </lineage>
</organism>
<dbReference type="RefSeq" id="WP_406599742.1">
    <property type="nucleotide sequence ID" value="NZ_JBJHQF010000073.1"/>
</dbReference>
<proteinExistence type="predicted"/>
<comment type="caution">
    <text evidence="1">The sequence shown here is derived from an EMBL/GenBank/DDBJ whole genome shotgun (WGS) entry which is preliminary data.</text>
</comment>